<protein>
    <submittedName>
        <fullName evidence="1">Uncharacterized protein</fullName>
    </submittedName>
</protein>
<dbReference type="RefSeq" id="WP_147655010.1">
    <property type="nucleotide sequence ID" value="NZ_CP041690.1"/>
</dbReference>
<organism evidence="1 2">
    <name type="scientific">Paradevosia tibetensis</name>
    <dbReference type="NCBI Taxonomy" id="1447062"/>
    <lineage>
        <taxon>Bacteria</taxon>
        <taxon>Pseudomonadati</taxon>
        <taxon>Pseudomonadota</taxon>
        <taxon>Alphaproteobacteria</taxon>
        <taxon>Hyphomicrobiales</taxon>
        <taxon>Devosiaceae</taxon>
        <taxon>Paradevosia</taxon>
    </lineage>
</organism>
<name>A0A5B9DKG6_9HYPH</name>
<evidence type="ECO:0000313" key="2">
    <source>
        <dbReference type="Proteomes" id="UP000321062"/>
    </source>
</evidence>
<dbReference type="Proteomes" id="UP000321062">
    <property type="component" value="Chromosome"/>
</dbReference>
<reference evidence="1 2" key="1">
    <citation type="journal article" date="2015" name="Int. J. Syst. Evol. Microbiol.">
        <title>Youhaiella tibetensis gen. nov., sp. nov., isolated from subsurface sediment.</title>
        <authorList>
            <person name="Wang Y.X."/>
            <person name="Huang F.Q."/>
            <person name="Nogi Y."/>
            <person name="Pang S.J."/>
            <person name="Wang P.K."/>
            <person name="Lv J."/>
        </authorList>
    </citation>
    <scope>NUCLEOTIDE SEQUENCE [LARGE SCALE GENOMIC DNA]</scope>
    <source>
        <strain evidence="2">fig4</strain>
    </source>
</reference>
<keyword evidence="2" id="KW-1185">Reference proteome</keyword>
<dbReference type="EMBL" id="CP041690">
    <property type="protein sequence ID" value="QEE19189.1"/>
    <property type="molecule type" value="Genomic_DNA"/>
</dbReference>
<dbReference type="AlphaFoldDB" id="A0A5B9DKG6"/>
<accession>A0A5B9DKG6</accession>
<dbReference type="KEGG" id="yti:FNA67_02930"/>
<dbReference type="OrthoDB" id="8548224at2"/>
<gene>
    <name evidence="1" type="ORF">FNA67_02930</name>
</gene>
<sequence length="126" mass="13443">MARAGSKTVSAYVKHVLFEGADASATAGTGLAIADRKMLSHLLATLGASRLAPNLDRLAGEAESGNLLADGETTYRLRQACDDVREMRNELMLGLGTGAVAPKHRSEEEILSGLFNSLNSTWVQER</sequence>
<proteinExistence type="predicted"/>
<evidence type="ECO:0000313" key="1">
    <source>
        <dbReference type="EMBL" id="QEE19189.1"/>
    </source>
</evidence>